<feature type="region of interest" description="Disordered" evidence="1">
    <location>
        <begin position="515"/>
        <end position="628"/>
    </location>
</feature>
<evidence type="ECO:0000256" key="1">
    <source>
        <dbReference type="SAM" id="MobiDB-lite"/>
    </source>
</evidence>
<dbReference type="Proteomes" id="UP000014760">
    <property type="component" value="Unassembled WGS sequence"/>
</dbReference>
<dbReference type="OrthoDB" id="6077228at2759"/>
<reference evidence="3 5" key="2">
    <citation type="journal article" date="2013" name="Nature">
        <title>Insights into bilaterian evolution from three spiralian genomes.</title>
        <authorList>
            <person name="Simakov O."/>
            <person name="Marletaz F."/>
            <person name="Cho S.J."/>
            <person name="Edsinger-Gonzales E."/>
            <person name="Havlak P."/>
            <person name="Hellsten U."/>
            <person name="Kuo D.H."/>
            <person name="Larsson T."/>
            <person name="Lv J."/>
            <person name="Arendt D."/>
            <person name="Savage R."/>
            <person name="Osoegawa K."/>
            <person name="de Jong P."/>
            <person name="Grimwood J."/>
            <person name="Chapman J.A."/>
            <person name="Shapiro H."/>
            <person name="Aerts A."/>
            <person name="Otillar R.P."/>
            <person name="Terry A.Y."/>
            <person name="Boore J.L."/>
            <person name="Grigoriev I.V."/>
            <person name="Lindberg D.R."/>
            <person name="Seaver E.C."/>
            <person name="Weisblat D.A."/>
            <person name="Putnam N.H."/>
            <person name="Rokhsar D.S."/>
        </authorList>
    </citation>
    <scope>NUCLEOTIDE SEQUENCE</scope>
    <source>
        <strain evidence="3 5">I ESC-2004</strain>
    </source>
</reference>
<dbReference type="STRING" id="283909.R7UIN0"/>
<feature type="compositionally biased region" description="Low complexity" evidence="1">
    <location>
        <begin position="529"/>
        <end position="540"/>
    </location>
</feature>
<feature type="region of interest" description="Disordered" evidence="1">
    <location>
        <begin position="372"/>
        <end position="452"/>
    </location>
</feature>
<gene>
    <name evidence="3" type="ORF">CAPTEDRAFT_198404</name>
</gene>
<feature type="compositionally biased region" description="Polar residues" evidence="1">
    <location>
        <begin position="402"/>
        <end position="413"/>
    </location>
</feature>
<dbReference type="EMBL" id="KB300677">
    <property type="protein sequence ID" value="ELU06419.1"/>
    <property type="molecule type" value="Genomic_DNA"/>
</dbReference>
<feature type="domain" description="CABIT" evidence="2">
    <location>
        <begin position="28"/>
        <end position="278"/>
    </location>
</feature>
<evidence type="ECO:0000313" key="5">
    <source>
        <dbReference type="Proteomes" id="UP000014760"/>
    </source>
</evidence>
<reference evidence="4" key="3">
    <citation type="submission" date="2015-06" db="UniProtKB">
        <authorList>
            <consortium name="EnsemblMetazoa"/>
        </authorList>
    </citation>
    <scope>IDENTIFICATION</scope>
</reference>
<feature type="compositionally biased region" description="Basic and acidic residues" evidence="1">
    <location>
        <begin position="321"/>
        <end position="338"/>
    </location>
</feature>
<dbReference type="AlphaFoldDB" id="R7UIN0"/>
<protein>
    <recommendedName>
        <fullName evidence="2">CABIT domain-containing protein</fullName>
    </recommendedName>
</protein>
<dbReference type="InterPro" id="IPR025946">
    <property type="entry name" value="CABIT_dom"/>
</dbReference>
<proteinExistence type="predicted"/>
<evidence type="ECO:0000313" key="3">
    <source>
        <dbReference type="EMBL" id="ELU06419.1"/>
    </source>
</evidence>
<dbReference type="HOGENOM" id="CLU_402392_0_0_1"/>
<reference evidence="5" key="1">
    <citation type="submission" date="2012-12" db="EMBL/GenBank/DDBJ databases">
        <authorList>
            <person name="Hellsten U."/>
            <person name="Grimwood J."/>
            <person name="Chapman J.A."/>
            <person name="Shapiro H."/>
            <person name="Aerts A."/>
            <person name="Otillar R.P."/>
            <person name="Terry A.Y."/>
            <person name="Boore J.L."/>
            <person name="Simakov O."/>
            <person name="Marletaz F."/>
            <person name="Cho S.-J."/>
            <person name="Edsinger-Gonzales E."/>
            <person name="Havlak P."/>
            <person name="Kuo D.-H."/>
            <person name="Larsson T."/>
            <person name="Lv J."/>
            <person name="Arendt D."/>
            <person name="Savage R."/>
            <person name="Osoegawa K."/>
            <person name="de Jong P."/>
            <person name="Lindberg D.R."/>
            <person name="Seaver E.C."/>
            <person name="Weisblat D.A."/>
            <person name="Putnam N.H."/>
            <person name="Grigoriev I.V."/>
            <person name="Rokhsar D.S."/>
        </authorList>
    </citation>
    <scope>NUCLEOTIDE SEQUENCE</scope>
    <source>
        <strain evidence="5">I ESC-2004</strain>
    </source>
</reference>
<dbReference type="Pfam" id="PF12736">
    <property type="entry name" value="CABIT"/>
    <property type="match status" value="1"/>
</dbReference>
<feature type="region of interest" description="Disordered" evidence="1">
    <location>
        <begin position="321"/>
        <end position="345"/>
    </location>
</feature>
<accession>R7UIN0</accession>
<feature type="region of interest" description="Disordered" evidence="1">
    <location>
        <begin position="661"/>
        <end position="684"/>
    </location>
</feature>
<organism evidence="3">
    <name type="scientific">Capitella teleta</name>
    <name type="common">Polychaete worm</name>
    <dbReference type="NCBI Taxonomy" id="283909"/>
    <lineage>
        <taxon>Eukaryota</taxon>
        <taxon>Metazoa</taxon>
        <taxon>Spiralia</taxon>
        <taxon>Lophotrochozoa</taxon>
        <taxon>Annelida</taxon>
        <taxon>Polychaeta</taxon>
        <taxon>Sedentaria</taxon>
        <taxon>Scolecida</taxon>
        <taxon>Capitellidae</taxon>
        <taxon>Capitella</taxon>
    </lineage>
</organism>
<name>R7UIN0_CAPTE</name>
<sequence length="684" mass="75116">MGEAGDLSSSVQWSDGNIQLKELLTKPVPNVIKVTKGQYRDIGVAKAVNSELFIHSIRTTKKVLAVGVKVKDGKRLLQTDQRFSIPITYQGWFELLSEDGKAIKALQSVQDLMRLFPQSCLIRDNMKAFVTKENGDLSVDSVRVLHAGEMLTLGGELTLSMSNGKHMVQKRLLKCFDTKGNSVYLGFDQKGMFSPVAGQSNISGVHNIKALITKFRFPILVRLVHGIIPTKVERNFTGVFRLTSVFSDETAFVCPLKKDAKMVPISTREPLKVTMATNFNQFRETEEAKVLQRRCSQMITSYMNSIHVLVSMPDPSVLEAGKAEKPAEEKPKTKKSDSNHVIASSVLDANPDEEDILFLEIEDIYHYVREGGIVPPPPRPRPSKQQGAVIKPSADGVAKAMANTNQASGSATKKPTAAVSPNALTPNRESADRLSVGERSGGDNTSGENILWEEPIYEPLDKIREQKKKVHEIEQTIVFEKDYAEEPKSPARGVTPQSPLTNQLHVVSNLRQVIKQNQRDASPEAGAVQQPKPISPQSSQAVPPLPPKNFKETTSSPVHKGPSYKTSVPPRNVPQPHTNQPGVVNISIHQDADTSAPHPVSKLRSPTNMTKRRAPPPPATPISPTNPVVQHHPPGASYNPMPRSFNARGQRTTNPPFVAVARVGDAPTHSNTRRGPTKVQPMRL</sequence>
<evidence type="ECO:0000313" key="4">
    <source>
        <dbReference type="EnsemblMetazoa" id="CapteP198404"/>
    </source>
</evidence>
<dbReference type="OMA" id="QGVWPKV"/>
<dbReference type="EMBL" id="AMQN01007428">
    <property type="status" value="NOT_ANNOTATED_CDS"/>
    <property type="molecule type" value="Genomic_DNA"/>
</dbReference>
<dbReference type="EnsemblMetazoa" id="CapteT198404">
    <property type="protein sequence ID" value="CapteP198404"/>
    <property type="gene ID" value="CapteG198404"/>
</dbReference>
<evidence type="ECO:0000259" key="2">
    <source>
        <dbReference type="Pfam" id="PF12736"/>
    </source>
</evidence>
<keyword evidence="5" id="KW-1185">Reference proteome</keyword>